<dbReference type="Proteomes" id="UP000789405">
    <property type="component" value="Unassembled WGS sequence"/>
</dbReference>
<dbReference type="AlphaFoldDB" id="A0A9N9JR36"/>
<feature type="coiled-coil region" evidence="1">
    <location>
        <begin position="120"/>
        <end position="154"/>
    </location>
</feature>
<protein>
    <submittedName>
        <fullName evidence="3">90_t:CDS:1</fullName>
    </submittedName>
</protein>
<sequence>MSVMSTADATPTNTTDLFNSHSSSKGKEKEDTTTYIVSQQSQGESDSYTKEDKLKKASGMLFGKQQDVTVVVAEGRDLYDGLDVYFDASTRVQFDRSTSNIYKSNAYLRFEKAIYLDRYLDKNREILRNLIKEANEWRKEIDTLQEELKDFSRDKTTFLSTVDLLKSSAEFVQSLKNEDFIMDENFGRELEEESDWVVKKIN</sequence>
<organism evidence="3 4">
    <name type="scientific">Dentiscutata erythropus</name>
    <dbReference type="NCBI Taxonomy" id="1348616"/>
    <lineage>
        <taxon>Eukaryota</taxon>
        <taxon>Fungi</taxon>
        <taxon>Fungi incertae sedis</taxon>
        <taxon>Mucoromycota</taxon>
        <taxon>Glomeromycotina</taxon>
        <taxon>Glomeromycetes</taxon>
        <taxon>Diversisporales</taxon>
        <taxon>Gigasporaceae</taxon>
        <taxon>Dentiscutata</taxon>
    </lineage>
</organism>
<dbReference type="EMBL" id="CAJVPY010028785">
    <property type="protein sequence ID" value="CAG8793236.1"/>
    <property type="molecule type" value="Genomic_DNA"/>
</dbReference>
<feature type="region of interest" description="Disordered" evidence="2">
    <location>
        <begin position="1"/>
        <end position="50"/>
    </location>
</feature>
<evidence type="ECO:0000256" key="2">
    <source>
        <dbReference type="SAM" id="MobiDB-lite"/>
    </source>
</evidence>
<evidence type="ECO:0000256" key="1">
    <source>
        <dbReference type="SAM" id="Coils"/>
    </source>
</evidence>
<evidence type="ECO:0000313" key="3">
    <source>
        <dbReference type="EMBL" id="CAG8793236.1"/>
    </source>
</evidence>
<feature type="non-terminal residue" evidence="3">
    <location>
        <position position="202"/>
    </location>
</feature>
<gene>
    <name evidence="3" type="ORF">DERYTH_LOCUS21848</name>
</gene>
<feature type="compositionally biased region" description="Polar residues" evidence="2">
    <location>
        <begin position="33"/>
        <end position="46"/>
    </location>
</feature>
<keyword evidence="1" id="KW-0175">Coiled coil</keyword>
<proteinExistence type="predicted"/>
<name>A0A9N9JR36_9GLOM</name>
<accession>A0A9N9JR36</accession>
<comment type="caution">
    <text evidence="3">The sequence shown here is derived from an EMBL/GenBank/DDBJ whole genome shotgun (WGS) entry which is preliminary data.</text>
</comment>
<dbReference type="OrthoDB" id="2420415at2759"/>
<evidence type="ECO:0000313" key="4">
    <source>
        <dbReference type="Proteomes" id="UP000789405"/>
    </source>
</evidence>
<keyword evidence="4" id="KW-1185">Reference proteome</keyword>
<feature type="compositionally biased region" description="Polar residues" evidence="2">
    <location>
        <begin position="1"/>
        <end position="23"/>
    </location>
</feature>
<reference evidence="3" key="1">
    <citation type="submission" date="2021-06" db="EMBL/GenBank/DDBJ databases">
        <authorList>
            <person name="Kallberg Y."/>
            <person name="Tangrot J."/>
            <person name="Rosling A."/>
        </authorList>
    </citation>
    <scope>NUCLEOTIDE SEQUENCE</scope>
    <source>
        <strain evidence="3">MA453B</strain>
    </source>
</reference>